<reference evidence="1" key="1">
    <citation type="submission" date="2020-05" db="EMBL/GenBank/DDBJ databases">
        <title>Large-scale comparative analyses of tick genomes elucidate their genetic diversity and vector capacities.</title>
        <authorList>
            <person name="Jia N."/>
            <person name="Wang J."/>
            <person name="Shi W."/>
            <person name="Du L."/>
            <person name="Sun Y."/>
            <person name="Zhan W."/>
            <person name="Jiang J."/>
            <person name="Wang Q."/>
            <person name="Zhang B."/>
            <person name="Ji P."/>
            <person name="Sakyi L.B."/>
            <person name="Cui X."/>
            <person name="Yuan T."/>
            <person name="Jiang B."/>
            <person name="Yang W."/>
            <person name="Lam T.T.-Y."/>
            <person name="Chang Q."/>
            <person name="Ding S."/>
            <person name="Wang X."/>
            <person name="Zhu J."/>
            <person name="Ruan X."/>
            <person name="Zhao L."/>
            <person name="Wei J."/>
            <person name="Que T."/>
            <person name="Du C."/>
            <person name="Cheng J."/>
            <person name="Dai P."/>
            <person name="Han X."/>
            <person name="Huang E."/>
            <person name="Gao Y."/>
            <person name="Liu J."/>
            <person name="Shao H."/>
            <person name="Ye R."/>
            <person name="Li L."/>
            <person name="Wei W."/>
            <person name="Wang X."/>
            <person name="Wang C."/>
            <person name="Yang T."/>
            <person name="Huo Q."/>
            <person name="Li W."/>
            <person name="Guo W."/>
            <person name="Chen H."/>
            <person name="Zhou L."/>
            <person name="Ni X."/>
            <person name="Tian J."/>
            <person name="Zhou Y."/>
            <person name="Sheng Y."/>
            <person name="Liu T."/>
            <person name="Pan Y."/>
            <person name="Xia L."/>
            <person name="Li J."/>
            <person name="Zhao F."/>
            <person name="Cao W."/>
        </authorList>
    </citation>
    <scope>NUCLEOTIDE SEQUENCE</scope>
    <source>
        <strain evidence="1">Dsil-2018</strain>
    </source>
</reference>
<evidence type="ECO:0000313" key="2">
    <source>
        <dbReference type="Proteomes" id="UP000821865"/>
    </source>
</evidence>
<keyword evidence="2" id="KW-1185">Reference proteome</keyword>
<sequence>MNMQRAVQVFSPPVTAAMKLLQEQAGHTCDASFAGVGPTVQFMDTVHRWFVLMDVSNCTQHIHQKNADCMQLESAGDERLIWLETSFLDYLADLKNPRTSFNLSTVYTGCDNCFILRHNYIDGGNVNHSQRLGDGPLKVWVLCMADGSVLTAHCTCMAGVGEACSHIGACLFAVDTGVRMRNEKTCTGKDNAWLPTYVEKVQFKRLKDIDFTSSRGKKQLLDGSRADVQKKKLRMDIPPPSPEELHKLYMGIKEARTVPAIFSILPGYCEAFKKPEPKHKVDLRCLYSEDNAACTYEALVQKSENFVSAYVMSDDTVKRVEASTRQQNHSQQWFLYRAGRVTASVMKRLLVFAPGSVKGLVERETLRFQSLEAHRGAGCSYWAPGNAVTHKNTCCQFVYDLLCDTSYKYEGYSDMCE</sequence>
<gene>
    <name evidence="1" type="ORF">HPB49_004241</name>
</gene>
<accession>A0ACB8CPP0</accession>
<evidence type="ECO:0000313" key="1">
    <source>
        <dbReference type="EMBL" id="KAH7949036.1"/>
    </source>
</evidence>
<proteinExistence type="predicted"/>
<organism evidence="1 2">
    <name type="scientific">Dermacentor silvarum</name>
    <name type="common">Tick</name>
    <dbReference type="NCBI Taxonomy" id="543639"/>
    <lineage>
        <taxon>Eukaryota</taxon>
        <taxon>Metazoa</taxon>
        <taxon>Ecdysozoa</taxon>
        <taxon>Arthropoda</taxon>
        <taxon>Chelicerata</taxon>
        <taxon>Arachnida</taxon>
        <taxon>Acari</taxon>
        <taxon>Parasitiformes</taxon>
        <taxon>Ixodida</taxon>
        <taxon>Ixodoidea</taxon>
        <taxon>Ixodidae</taxon>
        <taxon>Rhipicephalinae</taxon>
        <taxon>Dermacentor</taxon>
    </lineage>
</organism>
<comment type="caution">
    <text evidence="1">The sequence shown here is derived from an EMBL/GenBank/DDBJ whole genome shotgun (WGS) entry which is preliminary data.</text>
</comment>
<dbReference type="EMBL" id="CM023474">
    <property type="protein sequence ID" value="KAH7949036.1"/>
    <property type="molecule type" value="Genomic_DNA"/>
</dbReference>
<protein>
    <submittedName>
        <fullName evidence="1">Uncharacterized protein</fullName>
    </submittedName>
</protein>
<dbReference type="Proteomes" id="UP000821865">
    <property type="component" value="Chromosome 5"/>
</dbReference>
<name>A0ACB8CPP0_DERSI</name>